<dbReference type="InterPro" id="IPR041664">
    <property type="entry name" value="AAA_16"/>
</dbReference>
<protein>
    <recommendedName>
        <fullName evidence="4">Orc1-like AAA ATPase domain-containing protein</fullName>
    </recommendedName>
</protein>
<comment type="caution">
    <text evidence="5">The sequence shown here is derived from an EMBL/GenBank/DDBJ whole genome shotgun (WGS) entry which is preliminary data.</text>
</comment>
<dbReference type="Proteomes" id="UP000321720">
    <property type="component" value="Unassembled WGS sequence"/>
</dbReference>
<evidence type="ECO:0000256" key="3">
    <source>
        <dbReference type="SAM" id="MobiDB-lite"/>
    </source>
</evidence>
<evidence type="ECO:0000313" key="6">
    <source>
        <dbReference type="Proteomes" id="UP000321720"/>
    </source>
</evidence>
<dbReference type="RefSeq" id="WP_146842932.1">
    <property type="nucleotide sequence ID" value="NZ_BJWG01000008.1"/>
</dbReference>
<dbReference type="GO" id="GO:0004016">
    <property type="term" value="F:adenylate cyclase activity"/>
    <property type="evidence" value="ECO:0007669"/>
    <property type="project" value="TreeGrafter"/>
</dbReference>
<evidence type="ECO:0000256" key="2">
    <source>
        <dbReference type="ARBA" id="ARBA00022840"/>
    </source>
</evidence>
<evidence type="ECO:0000256" key="1">
    <source>
        <dbReference type="ARBA" id="ARBA00022741"/>
    </source>
</evidence>
<gene>
    <name evidence="5" type="ORF">CCO02nite_19310</name>
</gene>
<feature type="domain" description="Orc1-like AAA ATPase" evidence="4">
    <location>
        <begin position="14"/>
        <end position="178"/>
    </location>
</feature>
<sequence length="396" mass="39964">MSTGPDGAPGRGWPLVGRAAELDDLEELLSRACDGPGGAVLLEGEAGVGKSTLVHALVSGASLLGIDARTTTTTTTAAHGSTAASDSTPGSTAASTTDPTAASIPEPVAEPVTEPATVPASASPGTASPATASAAEALAASLRREPAERPRVVVCEDLHAADGDLLRVLREAGGVGAVPGVLVVLTLRPVPHRPEVTEVVTSWTRAGARHVGLGPLPPAAAGELAEAIIGASIGPSLRGAVATAGGNPRFVVDVVVTARDEGALGAVEGGVDAVESQWRAVLEETVRARVAYLGDDVLALLANASVLGVSFVVVDLARLAGRPVPEVWRTLRHALAAGVVQARGDRLVFRHDVVRAALYGGIPAPARATMHARAAWTLREAGAPHAVVAAHLERAR</sequence>
<dbReference type="AlphaFoldDB" id="A0A511JC35"/>
<feature type="region of interest" description="Disordered" evidence="3">
    <location>
        <begin position="74"/>
        <end position="132"/>
    </location>
</feature>
<dbReference type="GO" id="GO:0005524">
    <property type="term" value="F:ATP binding"/>
    <property type="evidence" value="ECO:0007669"/>
    <property type="project" value="UniProtKB-KW"/>
</dbReference>
<organism evidence="5 6">
    <name type="scientific">Cellulomonas composti</name>
    <dbReference type="NCBI Taxonomy" id="266130"/>
    <lineage>
        <taxon>Bacteria</taxon>
        <taxon>Bacillati</taxon>
        <taxon>Actinomycetota</taxon>
        <taxon>Actinomycetes</taxon>
        <taxon>Micrococcales</taxon>
        <taxon>Cellulomonadaceae</taxon>
        <taxon>Cellulomonas</taxon>
    </lineage>
</organism>
<dbReference type="EMBL" id="BJWG01000008">
    <property type="protein sequence ID" value="GEL95273.1"/>
    <property type="molecule type" value="Genomic_DNA"/>
</dbReference>
<keyword evidence="6" id="KW-1185">Reference proteome</keyword>
<evidence type="ECO:0000259" key="4">
    <source>
        <dbReference type="Pfam" id="PF13191"/>
    </source>
</evidence>
<reference evidence="5 6" key="1">
    <citation type="submission" date="2019-07" db="EMBL/GenBank/DDBJ databases">
        <title>Whole genome shotgun sequence of Cellulomonas composti NBRC 100758.</title>
        <authorList>
            <person name="Hosoyama A."/>
            <person name="Uohara A."/>
            <person name="Ohji S."/>
            <person name="Ichikawa N."/>
        </authorList>
    </citation>
    <scope>NUCLEOTIDE SEQUENCE [LARGE SCALE GENOMIC DNA]</scope>
    <source>
        <strain evidence="5 6">NBRC 100758</strain>
    </source>
</reference>
<keyword evidence="2" id="KW-0067">ATP-binding</keyword>
<dbReference type="Gene3D" id="3.40.50.300">
    <property type="entry name" value="P-loop containing nucleotide triphosphate hydrolases"/>
    <property type="match status" value="1"/>
</dbReference>
<keyword evidence="1" id="KW-0547">Nucleotide-binding</keyword>
<dbReference type="GO" id="GO:0005737">
    <property type="term" value="C:cytoplasm"/>
    <property type="evidence" value="ECO:0007669"/>
    <property type="project" value="TreeGrafter"/>
</dbReference>
<dbReference type="InterPro" id="IPR027417">
    <property type="entry name" value="P-loop_NTPase"/>
</dbReference>
<dbReference type="OrthoDB" id="3691954at2"/>
<dbReference type="PANTHER" id="PTHR16305:SF35">
    <property type="entry name" value="TRANSCRIPTIONAL ACTIVATOR DOMAIN"/>
    <property type="match status" value="1"/>
</dbReference>
<dbReference type="SUPFAM" id="SSF52540">
    <property type="entry name" value="P-loop containing nucleoside triphosphate hydrolases"/>
    <property type="match status" value="1"/>
</dbReference>
<accession>A0A511JC35</accession>
<name>A0A511JC35_9CELL</name>
<evidence type="ECO:0000313" key="5">
    <source>
        <dbReference type="EMBL" id="GEL95273.1"/>
    </source>
</evidence>
<dbReference type="PANTHER" id="PTHR16305">
    <property type="entry name" value="TESTICULAR SOLUBLE ADENYLYL CYCLASE"/>
    <property type="match status" value="1"/>
</dbReference>
<dbReference type="Pfam" id="PF13191">
    <property type="entry name" value="AAA_16"/>
    <property type="match status" value="1"/>
</dbReference>
<proteinExistence type="predicted"/>